<evidence type="ECO:0000256" key="1">
    <source>
        <dbReference type="SAM" id="MobiDB-lite"/>
    </source>
</evidence>
<sequence length="835" mass="96389">MAMDSSASEDDDNCLSCRICRFQGGLDLPTPTISDLEDLRSQSQALSTSIFRHWILLNKILKRFEGQIQKRWIKRNNSQRLSVLLQAWPHMSATHRPEFATLRKIGVNNNKRRPNQAKEKEAYLWPYVNQEDLVQTHNLLIFLNSRGRHHPDKFVFGDQQQANTNKPSGMSDVDKYKMCLHGQRSPKTYGSLVLRDTGDKVQRELRMEPVAGLQVLEVQDRNLDFLVKCCRLILHDMDLDNLDLVDTKPAPPQIKSTLPVHTVTAMAQIAPYRLPQRLDMKRLRLLISARREEAEEHVWALREDPGYFAQNMREWSEHSPFMIPDKNKRPHEMVGEPAFWDKIATSMIFHAYSSLILFATADEAVTLAQEKLDSCLHKLESSSSLPVEVEKVFQRLDYIVQVLADEPLGDLMLGFPASPPMRYGYERASSDLSPSFNTLKIKMGRLSAAWRVQVLFRTLLSPEQQKKHGLNNTVEEIQRMLDEHSRDSDLISSWVASRFSDLALMSEVRRQLGLFQPWCTAWRSKCLIEDDAPFFFSMVECVHDFTSCAVLDAADPANFAYPSDKRRTRETVTQMRQAEKRLDKFWATVDNHCEAHTSYSVLYLLMDFFSDWNRKIHRTKAWVEPKETAGCKPIQQHNEKDDETALTETSGLPLHVFNPNACCSHPKKSELLGSITPQKAKAKTRPDGSVALPQQESRRDSATSVEEKENIEVKKLKVNKRAFKVFATMFHVPSSNEQQNTGEVAWSEFLYAMKMIGFSVEKLYGSSWQFTPDTIEASRSIQFHEPHPRAKMWYWLSKEYGRRLHRYVVQLRTEINVLTRTNRAYGWTGETFDLQ</sequence>
<evidence type="ECO:0008006" key="4">
    <source>
        <dbReference type="Google" id="ProtNLM"/>
    </source>
</evidence>
<organism evidence="2 3">
    <name type="scientific">Aureobasidium pullulans</name>
    <name type="common">Black yeast</name>
    <name type="synonym">Pullularia pullulans</name>
    <dbReference type="NCBI Taxonomy" id="5580"/>
    <lineage>
        <taxon>Eukaryota</taxon>
        <taxon>Fungi</taxon>
        <taxon>Dikarya</taxon>
        <taxon>Ascomycota</taxon>
        <taxon>Pezizomycotina</taxon>
        <taxon>Dothideomycetes</taxon>
        <taxon>Dothideomycetidae</taxon>
        <taxon>Dothideales</taxon>
        <taxon>Saccotheciaceae</taxon>
        <taxon>Aureobasidium</taxon>
    </lineage>
</organism>
<evidence type="ECO:0000313" key="2">
    <source>
        <dbReference type="EMBL" id="THX43949.1"/>
    </source>
</evidence>
<dbReference type="EMBL" id="QZAV01000007">
    <property type="protein sequence ID" value="THX43949.1"/>
    <property type="molecule type" value="Genomic_DNA"/>
</dbReference>
<dbReference type="AlphaFoldDB" id="A0A4S9F9H5"/>
<accession>A0A4S9F9H5</accession>
<feature type="compositionally biased region" description="Basic and acidic residues" evidence="1">
    <location>
        <begin position="696"/>
        <end position="706"/>
    </location>
</feature>
<name>A0A4S9F9H5_AURPU</name>
<dbReference type="PANTHER" id="PTHR40788">
    <property type="entry name" value="CLR5 DOMAIN-CONTAINING PROTEIN-RELATED"/>
    <property type="match status" value="1"/>
</dbReference>
<feature type="region of interest" description="Disordered" evidence="1">
    <location>
        <begin position="677"/>
        <end position="706"/>
    </location>
</feature>
<dbReference type="Proteomes" id="UP000308953">
    <property type="component" value="Unassembled WGS sequence"/>
</dbReference>
<comment type="caution">
    <text evidence="2">The sequence shown here is derived from an EMBL/GenBank/DDBJ whole genome shotgun (WGS) entry which is preliminary data.</text>
</comment>
<evidence type="ECO:0000313" key="3">
    <source>
        <dbReference type="Proteomes" id="UP000308953"/>
    </source>
</evidence>
<proteinExistence type="predicted"/>
<protein>
    <recommendedName>
        <fullName evidence="4">Clr5 domain-containing protein</fullName>
    </recommendedName>
</protein>
<reference evidence="2 3" key="1">
    <citation type="submission" date="2018-10" db="EMBL/GenBank/DDBJ databases">
        <title>Fifty Aureobasidium pullulans genomes reveal a recombining polyextremotolerant generalist.</title>
        <authorList>
            <person name="Gostincar C."/>
            <person name="Turk M."/>
            <person name="Zajc J."/>
            <person name="Gunde-Cimerman N."/>
        </authorList>
    </citation>
    <scope>NUCLEOTIDE SEQUENCE [LARGE SCALE GENOMIC DNA]</scope>
    <source>
        <strain evidence="2 3">EXF-9785</strain>
    </source>
</reference>
<dbReference type="PANTHER" id="PTHR40788:SF2">
    <property type="entry name" value="CLR5 DOMAIN-CONTAINING PROTEIN"/>
    <property type="match status" value="1"/>
</dbReference>
<gene>
    <name evidence="2" type="ORF">D6D10_00787</name>
</gene>